<feature type="domain" description="Peptidase M13 C-terminal" evidence="9">
    <location>
        <begin position="470"/>
        <end position="669"/>
    </location>
</feature>
<reference evidence="11 12" key="1">
    <citation type="submission" date="2022-11" db="EMBL/GenBank/DDBJ databases">
        <title>Minimal conservation of predation-associated metabolite biosynthetic gene clusters underscores biosynthetic potential of Myxococcota including descriptions for ten novel species: Archangium lansinium sp. nov., Myxococcus landrumus sp. nov., Nannocystis bai.</title>
        <authorList>
            <person name="Ahearne A."/>
            <person name="Stevens C."/>
            <person name="Dowd S."/>
        </authorList>
    </citation>
    <scope>NUCLEOTIDE SEQUENCE [LARGE SCALE GENOMIC DNA]</scope>
    <source>
        <strain evidence="11 12">NCELM</strain>
    </source>
</reference>
<evidence type="ECO:0000313" key="11">
    <source>
        <dbReference type="EMBL" id="MDC0666416.1"/>
    </source>
</evidence>
<dbReference type="SUPFAM" id="SSF55486">
    <property type="entry name" value="Metalloproteases ('zincins'), catalytic domain"/>
    <property type="match status" value="1"/>
</dbReference>
<dbReference type="PANTHER" id="PTHR11733">
    <property type="entry name" value="ZINC METALLOPROTEASE FAMILY M13 NEPRILYSIN-RELATED"/>
    <property type="match status" value="1"/>
</dbReference>
<dbReference type="RefSeq" id="WP_271993954.1">
    <property type="nucleotide sequence ID" value="NZ_JAQNDN010000001.1"/>
</dbReference>
<evidence type="ECO:0000256" key="7">
    <source>
        <dbReference type="ARBA" id="ARBA00023049"/>
    </source>
</evidence>
<organism evidence="11 12">
    <name type="scientific">Nannocystis radixulma</name>
    <dbReference type="NCBI Taxonomy" id="2995305"/>
    <lineage>
        <taxon>Bacteria</taxon>
        <taxon>Pseudomonadati</taxon>
        <taxon>Myxococcota</taxon>
        <taxon>Polyangia</taxon>
        <taxon>Nannocystales</taxon>
        <taxon>Nannocystaceae</taxon>
        <taxon>Nannocystis</taxon>
    </lineage>
</organism>
<dbReference type="InterPro" id="IPR018497">
    <property type="entry name" value="Peptidase_M13_C"/>
</dbReference>
<keyword evidence="5" id="KW-0378">Hydrolase</keyword>
<protein>
    <submittedName>
        <fullName evidence="11">M13 family metallopeptidase</fullName>
    </submittedName>
</protein>
<dbReference type="PRINTS" id="PR00786">
    <property type="entry name" value="NEPRILYSIN"/>
</dbReference>
<evidence type="ECO:0000259" key="10">
    <source>
        <dbReference type="Pfam" id="PF05649"/>
    </source>
</evidence>
<dbReference type="PANTHER" id="PTHR11733:SF167">
    <property type="entry name" value="FI17812P1-RELATED"/>
    <property type="match status" value="1"/>
</dbReference>
<proteinExistence type="inferred from homology"/>
<evidence type="ECO:0000256" key="4">
    <source>
        <dbReference type="ARBA" id="ARBA00022723"/>
    </source>
</evidence>
<dbReference type="Pfam" id="PF05649">
    <property type="entry name" value="Peptidase_M13_N"/>
    <property type="match status" value="1"/>
</dbReference>
<dbReference type="InterPro" id="IPR008753">
    <property type="entry name" value="Peptidase_M13_N"/>
</dbReference>
<gene>
    <name evidence="11" type="ORF">POL58_01645</name>
</gene>
<dbReference type="PROSITE" id="PS51885">
    <property type="entry name" value="NEPRILYSIN"/>
    <property type="match status" value="1"/>
</dbReference>
<dbReference type="Pfam" id="PF01431">
    <property type="entry name" value="Peptidase_M13"/>
    <property type="match status" value="1"/>
</dbReference>
<keyword evidence="6" id="KW-0862">Zinc</keyword>
<dbReference type="Proteomes" id="UP001217838">
    <property type="component" value="Unassembled WGS sequence"/>
</dbReference>
<dbReference type="InterPro" id="IPR042089">
    <property type="entry name" value="Peptidase_M13_dom_2"/>
</dbReference>
<keyword evidence="4" id="KW-0479">Metal-binding</keyword>
<feature type="chain" id="PRO_5046626031" evidence="8">
    <location>
        <begin position="24"/>
        <end position="679"/>
    </location>
</feature>
<dbReference type="Gene3D" id="1.10.1380.10">
    <property type="entry name" value="Neutral endopeptidase , domain2"/>
    <property type="match status" value="1"/>
</dbReference>
<name>A0ABT5AX76_9BACT</name>
<accession>A0ABT5AX76</accession>
<feature type="domain" description="Peptidase M13 N-terminal" evidence="10">
    <location>
        <begin position="47"/>
        <end position="418"/>
    </location>
</feature>
<feature type="signal peptide" evidence="8">
    <location>
        <begin position="1"/>
        <end position="23"/>
    </location>
</feature>
<dbReference type="InterPro" id="IPR024079">
    <property type="entry name" value="MetalloPept_cat_dom_sf"/>
</dbReference>
<comment type="similarity">
    <text evidence="2">Belongs to the peptidase M13 family.</text>
</comment>
<dbReference type="EMBL" id="JAQNDN010000001">
    <property type="protein sequence ID" value="MDC0666416.1"/>
    <property type="molecule type" value="Genomic_DNA"/>
</dbReference>
<dbReference type="InterPro" id="IPR000718">
    <property type="entry name" value="Peptidase_M13"/>
</dbReference>
<dbReference type="CDD" id="cd08662">
    <property type="entry name" value="M13"/>
    <property type="match status" value="1"/>
</dbReference>
<dbReference type="PROSITE" id="PS51257">
    <property type="entry name" value="PROKAR_LIPOPROTEIN"/>
    <property type="match status" value="1"/>
</dbReference>
<sequence length="679" mass="74034">MNSRTRHLTAGLVLLAAACTAMPTPTKPRLAGEPSFGFDGMDRSVAPGDDFYLHANGAWQASTPIPADRPWFGVTQQMQDSASERVRAIVAEAARVPGSKIGDLYASFTDEATVARRGITPVVPWLQAIASATDHEALAVVMAQLARHDIGGLFGVSVGTDDREPQRNILTLRQAGLGLPDREFYLSDEPAPTATRTAYLDYLAAMLALAGEADGAARARAVLAFETALARAHWTAVDSRDAVRTYNKRTPAELERLAPGFPWYRYLSAMGIEDQANLLVAQPSALTGEAEAYRRTPLPVLQDYVRLRVLTSYSRHLSPPFEATRFAFYGRVLAGTPEPLPRWRRGVMLVGNYLGDLVGQAYVARHFPPAAEAQVRELVADLIAALDDSLARAAWMTPQTRDRARAKLAQTRVKIGYPSEWIDYAGLEIVRDDLVGNVARANAFHFARMVARLGTPPDPEAWLSPVTVPNAYASASANEIIFPAAVLQPPLFDPSADPASNYAGIGAMIGHELSHLFDDQGRKYDAEGRLGDWWTAEDERGFQAREAALVAQYDGYEPVPGQRVQGALTVGENIADLAGLELALAAYHRSLGGGGATIGGFTPEQRFFLGWARAWRAKYRDDALRTLLLSDTHAPGRERSWTVRNLDAWYAAFAVRPGDRLYLPPSQRVCFWGAAPTSP</sequence>
<keyword evidence="7" id="KW-0482">Metalloprotease</keyword>
<evidence type="ECO:0000256" key="6">
    <source>
        <dbReference type="ARBA" id="ARBA00022833"/>
    </source>
</evidence>
<evidence type="ECO:0000256" key="2">
    <source>
        <dbReference type="ARBA" id="ARBA00007357"/>
    </source>
</evidence>
<evidence type="ECO:0000259" key="9">
    <source>
        <dbReference type="Pfam" id="PF01431"/>
    </source>
</evidence>
<evidence type="ECO:0000313" key="12">
    <source>
        <dbReference type="Proteomes" id="UP001217838"/>
    </source>
</evidence>
<comment type="cofactor">
    <cofactor evidence="1">
        <name>Zn(2+)</name>
        <dbReference type="ChEBI" id="CHEBI:29105"/>
    </cofactor>
</comment>
<dbReference type="Gene3D" id="3.40.390.10">
    <property type="entry name" value="Collagenase (Catalytic Domain)"/>
    <property type="match status" value="1"/>
</dbReference>
<keyword evidence="12" id="KW-1185">Reference proteome</keyword>
<comment type="caution">
    <text evidence="11">The sequence shown here is derived from an EMBL/GenBank/DDBJ whole genome shotgun (WGS) entry which is preliminary data.</text>
</comment>
<evidence type="ECO:0000256" key="8">
    <source>
        <dbReference type="SAM" id="SignalP"/>
    </source>
</evidence>
<evidence type="ECO:0000256" key="3">
    <source>
        <dbReference type="ARBA" id="ARBA00022670"/>
    </source>
</evidence>
<evidence type="ECO:0000256" key="5">
    <source>
        <dbReference type="ARBA" id="ARBA00022801"/>
    </source>
</evidence>
<keyword evidence="3" id="KW-0645">Protease</keyword>
<evidence type="ECO:0000256" key="1">
    <source>
        <dbReference type="ARBA" id="ARBA00001947"/>
    </source>
</evidence>
<keyword evidence="8" id="KW-0732">Signal</keyword>